<dbReference type="GeneID" id="82884540"/>
<sequence>MNLGSLPTQRFDAVILDLDNTLVDSQEALVAAFGSWAREYRISPDQLTGRAGWRTRDIVDAAIEKPRRAEALALIDELELTTTEGITAIPGAVEALSALHEVAAVATSSRRPVALARLAAAGLEPPRVMVSGEDVERGKPEPDAFLLAARRLDADPARCLVVEDAPAGVEAAHRAGMSALALTTSTPSADLDAEAVVTDLSEVSFTVGRDGVSITAPGFQLRSEA</sequence>
<protein>
    <submittedName>
        <fullName evidence="1">Phosphatase YfbT</fullName>
        <ecNumber evidence="1">3.1.3.-</ecNumber>
    </submittedName>
</protein>
<dbReference type="EMBL" id="LR134473">
    <property type="protein sequence ID" value="VEI03573.1"/>
    <property type="molecule type" value="Genomic_DNA"/>
</dbReference>
<dbReference type="InterPro" id="IPR051806">
    <property type="entry name" value="HAD-like_SPP"/>
</dbReference>
<dbReference type="InterPro" id="IPR023214">
    <property type="entry name" value="HAD_sf"/>
</dbReference>
<dbReference type="AlphaFoldDB" id="A0A3S4YXQ4"/>
<dbReference type="InterPro" id="IPR006439">
    <property type="entry name" value="HAD-SF_hydro_IA"/>
</dbReference>
<dbReference type="Gene3D" id="3.40.50.1000">
    <property type="entry name" value="HAD superfamily/HAD-like"/>
    <property type="match status" value="1"/>
</dbReference>
<organism evidence="1 2">
    <name type="scientific">Acidipropionibacterium jensenii</name>
    <dbReference type="NCBI Taxonomy" id="1749"/>
    <lineage>
        <taxon>Bacteria</taxon>
        <taxon>Bacillati</taxon>
        <taxon>Actinomycetota</taxon>
        <taxon>Actinomycetes</taxon>
        <taxon>Propionibacteriales</taxon>
        <taxon>Propionibacteriaceae</taxon>
        <taxon>Acidipropionibacterium</taxon>
    </lineage>
</organism>
<dbReference type="InterPro" id="IPR023198">
    <property type="entry name" value="PGP-like_dom2"/>
</dbReference>
<dbReference type="RefSeq" id="WP_028702047.1">
    <property type="nucleotide sequence ID" value="NZ_CP040635.1"/>
</dbReference>
<reference evidence="1 2" key="1">
    <citation type="submission" date="2018-12" db="EMBL/GenBank/DDBJ databases">
        <authorList>
            <consortium name="Pathogen Informatics"/>
        </authorList>
    </citation>
    <scope>NUCLEOTIDE SEQUENCE [LARGE SCALE GENOMIC DNA]</scope>
    <source>
        <strain evidence="1 2">NCTC13652</strain>
    </source>
</reference>
<dbReference type="GO" id="GO:0050308">
    <property type="term" value="F:sugar-phosphatase activity"/>
    <property type="evidence" value="ECO:0007669"/>
    <property type="project" value="TreeGrafter"/>
</dbReference>
<dbReference type="NCBIfam" id="TIGR01509">
    <property type="entry name" value="HAD-SF-IA-v3"/>
    <property type="match status" value="1"/>
</dbReference>
<dbReference type="SFLD" id="SFLDS00003">
    <property type="entry name" value="Haloacid_Dehalogenase"/>
    <property type="match status" value="1"/>
</dbReference>
<dbReference type="SFLD" id="SFLDG01129">
    <property type="entry name" value="C1.5:_HAD__Beta-PGM__Phosphata"/>
    <property type="match status" value="1"/>
</dbReference>
<keyword evidence="2" id="KW-1185">Reference proteome</keyword>
<dbReference type="SUPFAM" id="SSF56784">
    <property type="entry name" value="HAD-like"/>
    <property type="match status" value="1"/>
</dbReference>
<keyword evidence="1" id="KW-0378">Hydrolase</keyword>
<dbReference type="EC" id="3.1.3.-" evidence="1"/>
<accession>A0A3S4YXQ4</accession>
<dbReference type="STRING" id="1122997.GCA_000425285_00148"/>
<dbReference type="OrthoDB" id="9800058at2"/>
<evidence type="ECO:0000313" key="1">
    <source>
        <dbReference type="EMBL" id="VEI03573.1"/>
    </source>
</evidence>
<dbReference type="InterPro" id="IPR041492">
    <property type="entry name" value="HAD_2"/>
</dbReference>
<dbReference type="PANTHER" id="PTHR43481">
    <property type="entry name" value="FRUCTOSE-1-PHOSPHATE PHOSPHATASE"/>
    <property type="match status" value="1"/>
</dbReference>
<dbReference type="Proteomes" id="UP000277858">
    <property type="component" value="Chromosome"/>
</dbReference>
<evidence type="ECO:0000313" key="2">
    <source>
        <dbReference type="Proteomes" id="UP000277858"/>
    </source>
</evidence>
<dbReference type="NCBIfam" id="TIGR01549">
    <property type="entry name" value="HAD-SF-IA-v1"/>
    <property type="match status" value="1"/>
</dbReference>
<proteinExistence type="predicted"/>
<dbReference type="Pfam" id="PF13419">
    <property type="entry name" value="HAD_2"/>
    <property type="match status" value="1"/>
</dbReference>
<dbReference type="Gene3D" id="1.10.150.240">
    <property type="entry name" value="Putative phosphatase, domain 2"/>
    <property type="match status" value="1"/>
</dbReference>
<dbReference type="InterPro" id="IPR036412">
    <property type="entry name" value="HAD-like_sf"/>
</dbReference>
<dbReference type="PANTHER" id="PTHR43481:SF4">
    <property type="entry name" value="GLYCEROL-1-PHOSPHATE PHOSPHOHYDROLASE 1-RELATED"/>
    <property type="match status" value="1"/>
</dbReference>
<name>A0A3S4YXQ4_9ACTN</name>
<gene>
    <name evidence="1" type="primary">yfbT_2</name>
    <name evidence="1" type="ORF">NCTC13652_01780</name>
</gene>